<dbReference type="PANTHER" id="PTHR44591:SF25">
    <property type="entry name" value="CHEMOTAXIS TWO-COMPONENT RESPONSE REGULATOR"/>
    <property type="match status" value="1"/>
</dbReference>
<dbReference type="Proteomes" id="UP000231501">
    <property type="component" value="Unassembled WGS sequence"/>
</dbReference>
<protein>
    <recommendedName>
        <fullName evidence="3">Response regulatory domain-containing protein</fullName>
    </recommendedName>
</protein>
<dbReference type="AlphaFoldDB" id="A0A2G9CDB8"/>
<name>A0A2G9CDB8_9BURK</name>
<reference evidence="4 5" key="1">
    <citation type="submission" date="2017-11" db="EMBL/GenBank/DDBJ databases">
        <title>Draft genome sequence of Mitsuaria sp. HWN-4.</title>
        <authorList>
            <person name="Gundlapally S.R."/>
        </authorList>
    </citation>
    <scope>NUCLEOTIDE SEQUENCE [LARGE SCALE GENOMIC DNA]</scope>
    <source>
        <strain evidence="4 5">HWN-4</strain>
    </source>
</reference>
<dbReference type="Pfam" id="PF00072">
    <property type="entry name" value="Response_reg"/>
    <property type="match status" value="1"/>
</dbReference>
<sequence length="153" mass="16038">MEAPCPPAERRSPARRRNFPLGPLAAGIAMQPYAVIVDDNLESSETLAILLELEGYTAATAATLAEARARIAARRPDALILDRALPDGQGMDFVSEALSAGPMTVVMLTGTSDPGDAAEAIRRGASAYLVKPATIQQLKAVLDKAQQAARQAA</sequence>
<dbReference type="EMBL" id="PEOG01000020">
    <property type="protein sequence ID" value="PIM53499.1"/>
    <property type="molecule type" value="Genomic_DNA"/>
</dbReference>
<dbReference type="InterPro" id="IPR050595">
    <property type="entry name" value="Bact_response_regulator"/>
</dbReference>
<dbReference type="SMART" id="SM00448">
    <property type="entry name" value="REC"/>
    <property type="match status" value="1"/>
</dbReference>
<keyword evidence="1 2" id="KW-0597">Phosphoprotein</keyword>
<dbReference type="PROSITE" id="PS50110">
    <property type="entry name" value="RESPONSE_REGULATORY"/>
    <property type="match status" value="1"/>
</dbReference>
<evidence type="ECO:0000256" key="2">
    <source>
        <dbReference type="PROSITE-ProRule" id="PRU00169"/>
    </source>
</evidence>
<evidence type="ECO:0000256" key="1">
    <source>
        <dbReference type="ARBA" id="ARBA00022553"/>
    </source>
</evidence>
<accession>A0A2G9CDB8</accession>
<dbReference type="PANTHER" id="PTHR44591">
    <property type="entry name" value="STRESS RESPONSE REGULATOR PROTEIN 1"/>
    <property type="match status" value="1"/>
</dbReference>
<evidence type="ECO:0000259" key="3">
    <source>
        <dbReference type="PROSITE" id="PS50110"/>
    </source>
</evidence>
<feature type="domain" description="Response regulatory" evidence="3">
    <location>
        <begin position="33"/>
        <end position="146"/>
    </location>
</feature>
<comment type="caution">
    <text evidence="4">The sequence shown here is derived from an EMBL/GenBank/DDBJ whole genome shotgun (WGS) entry which is preliminary data.</text>
</comment>
<dbReference type="Gene3D" id="3.40.50.2300">
    <property type="match status" value="1"/>
</dbReference>
<evidence type="ECO:0000313" key="4">
    <source>
        <dbReference type="EMBL" id="PIM53499.1"/>
    </source>
</evidence>
<dbReference type="SUPFAM" id="SSF52172">
    <property type="entry name" value="CheY-like"/>
    <property type="match status" value="1"/>
</dbReference>
<gene>
    <name evidence="4" type="ORF">CS062_09220</name>
</gene>
<feature type="modified residue" description="4-aspartylphosphate" evidence="2">
    <location>
        <position position="82"/>
    </location>
</feature>
<evidence type="ECO:0000313" key="5">
    <source>
        <dbReference type="Proteomes" id="UP000231501"/>
    </source>
</evidence>
<proteinExistence type="predicted"/>
<dbReference type="CDD" id="cd00156">
    <property type="entry name" value="REC"/>
    <property type="match status" value="1"/>
</dbReference>
<dbReference type="InterPro" id="IPR011006">
    <property type="entry name" value="CheY-like_superfamily"/>
</dbReference>
<dbReference type="InterPro" id="IPR001789">
    <property type="entry name" value="Sig_transdc_resp-reg_receiver"/>
</dbReference>
<dbReference type="GO" id="GO:0000160">
    <property type="term" value="P:phosphorelay signal transduction system"/>
    <property type="evidence" value="ECO:0007669"/>
    <property type="project" value="InterPro"/>
</dbReference>
<organism evidence="4 5">
    <name type="scientific">Roseateles chitinivorans</name>
    <dbReference type="NCBI Taxonomy" id="2917965"/>
    <lineage>
        <taxon>Bacteria</taxon>
        <taxon>Pseudomonadati</taxon>
        <taxon>Pseudomonadota</taxon>
        <taxon>Betaproteobacteria</taxon>
        <taxon>Burkholderiales</taxon>
        <taxon>Sphaerotilaceae</taxon>
        <taxon>Roseateles</taxon>
    </lineage>
</organism>
<keyword evidence="5" id="KW-1185">Reference proteome</keyword>